<feature type="compositionally biased region" description="Polar residues" evidence="7">
    <location>
        <begin position="99"/>
        <end position="128"/>
    </location>
</feature>
<keyword evidence="5 6" id="KW-0472">Membrane</keyword>
<dbReference type="eggNOG" id="KOG1362">
    <property type="taxonomic scope" value="Eukaryota"/>
</dbReference>
<feature type="transmembrane region" description="Helical" evidence="6">
    <location>
        <begin position="379"/>
        <end position="401"/>
    </location>
</feature>
<dbReference type="PaxDb" id="2850-Phatr36842"/>
<feature type="region of interest" description="Disordered" evidence="7">
    <location>
        <begin position="30"/>
        <end position="179"/>
    </location>
</feature>
<keyword evidence="3 6" id="KW-0812">Transmembrane</keyword>
<evidence type="ECO:0000256" key="5">
    <source>
        <dbReference type="ARBA" id="ARBA00023136"/>
    </source>
</evidence>
<feature type="transmembrane region" description="Helical" evidence="6">
    <location>
        <begin position="323"/>
        <end position="343"/>
    </location>
</feature>
<evidence type="ECO:0000313" key="9">
    <source>
        <dbReference type="Proteomes" id="UP000000759"/>
    </source>
</evidence>
<feature type="transmembrane region" description="Helical" evidence="6">
    <location>
        <begin position="518"/>
        <end position="538"/>
    </location>
</feature>
<reference evidence="9" key="2">
    <citation type="submission" date="2008-08" db="EMBL/GenBank/DDBJ databases">
        <authorList>
            <consortium name="Diatom Consortium"/>
            <person name="Grigoriev I."/>
            <person name="Grimwood J."/>
            <person name="Kuo A."/>
            <person name="Otillar R.P."/>
            <person name="Salamov A."/>
            <person name="Detter J.C."/>
            <person name="Lindquist E."/>
            <person name="Shapiro H."/>
            <person name="Lucas S."/>
            <person name="Glavina del Rio T."/>
            <person name="Pitluck S."/>
            <person name="Rokhsar D."/>
            <person name="Bowler C."/>
        </authorList>
    </citation>
    <scope>GENOME REANNOTATION</scope>
    <source>
        <strain evidence="9">CCAP 1055/1</strain>
    </source>
</reference>
<dbReference type="KEGG" id="pti:PHATR_36842"/>
<dbReference type="Pfam" id="PF04515">
    <property type="entry name" value="Choline_transpo"/>
    <property type="match status" value="2"/>
</dbReference>
<gene>
    <name evidence="8" type="ORF">PHATR_36842</name>
</gene>
<feature type="transmembrane region" description="Helical" evidence="6">
    <location>
        <begin position="475"/>
        <end position="498"/>
    </location>
</feature>
<evidence type="ECO:0000256" key="3">
    <source>
        <dbReference type="ARBA" id="ARBA00022692"/>
    </source>
</evidence>
<dbReference type="GO" id="GO:0022857">
    <property type="term" value="F:transmembrane transporter activity"/>
    <property type="evidence" value="ECO:0007669"/>
    <property type="project" value="UniProtKB-UniRule"/>
</dbReference>
<dbReference type="GO" id="GO:0005886">
    <property type="term" value="C:plasma membrane"/>
    <property type="evidence" value="ECO:0007669"/>
    <property type="project" value="UniProtKB-SubCell"/>
</dbReference>
<proteinExistence type="inferred from homology"/>
<evidence type="ECO:0000256" key="1">
    <source>
        <dbReference type="ARBA" id="ARBA00004141"/>
    </source>
</evidence>
<reference evidence="8 9" key="1">
    <citation type="journal article" date="2008" name="Nature">
        <title>The Phaeodactylum genome reveals the evolutionary history of diatom genomes.</title>
        <authorList>
            <person name="Bowler C."/>
            <person name="Allen A.E."/>
            <person name="Badger J.H."/>
            <person name="Grimwood J."/>
            <person name="Jabbari K."/>
            <person name="Kuo A."/>
            <person name="Maheswari U."/>
            <person name="Martens C."/>
            <person name="Maumus F."/>
            <person name="Otillar R.P."/>
            <person name="Rayko E."/>
            <person name="Salamov A."/>
            <person name="Vandepoele K."/>
            <person name="Beszteri B."/>
            <person name="Gruber A."/>
            <person name="Heijde M."/>
            <person name="Katinka M."/>
            <person name="Mock T."/>
            <person name="Valentin K."/>
            <person name="Verret F."/>
            <person name="Berges J.A."/>
            <person name="Brownlee C."/>
            <person name="Cadoret J.P."/>
            <person name="Chiovitti A."/>
            <person name="Choi C.J."/>
            <person name="Coesel S."/>
            <person name="De Martino A."/>
            <person name="Detter J.C."/>
            <person name="Durkin C."/>
            <person name="Falciatore A."/>
            <person name="Fournet J."/>
            <person name="Haruta M."/>
            <person name="Huysman M.J."/>
            <person name="Jenkins B.D."/>
            <person name="Jiroutova K."/>
            <person name="Jorgensen R.E."/>
            <person name="Joubert Y."/>
            <person name="Kaplan A."/>
            <person name="Kroger N."/>
            <person name="Kroth P.G."/>
            <person name="La Roche J."/>
            <person name="Lindquist E."/>
            <person name="Lommer M."/>
            <person name="Martin-Jezequel V."/>
            <person name="Lopez P.J."/>
            <person name="Lucas S."/>
            <person name="Mangogna M."/>
            <person name="McGinnis K."/>
            <person name="Medlin L.K."/>
            <person name="Montsant A."/>
            <person name="Oudot-Le Secq M.P."/>
            <person name="Napoli C."/>
            <person name="Obornik M."/>
            <person name="Parker M.S."/>
            <person name="Petit J.L."/>
            <person name="Porcel B.M."/>
            <person name="Poulsen N."/>
            <person name="Robison M."/>
            <person name="Rychlewski L."/>
            <person name="Rynearson T.A."/>
            <person name="Schmutz J."/>
            <person name="Shapiro H."/>
            <person name="Siaut M."/>
            <person name="Stanley M."/>
            <person name="Sussman M.R."/>
            <person name="Taylor A.R."/>
            <person name="Vardi A."/>
            <person name="von Dassow P."/>
            <person name="Vyverman W."/>
            <person name="Willis A."/>
            <person name="Wyrwicz L.S."/>
            <person name="Rokhsar D.S."/>
            <person name="Weissenbach J."/>
            <person name="Armbrust E.V."/>
            <person name="Green B.R."/>
            <person name="Van de Peer Y."/>
            <person name="Grigoriev I.V."/>
        </authorList>
    </citation>
    <scope>NUCLEOTIDE SEQUENCE [LARGE SCALE GENOMIC DNA]</scope>
    <source>
        <strain evidence="8 9">CCAP 1055/1</strain>
    </source>
</reference>
<evidence type="ECO:0000313" key="8">
    <source>
        <dbReference type="EMBL" id="ACI65367.1"/>
    </source>
</evidence>
<dbReference type="Proteomes" id="UP000000759">
    <property type="component" value="Chromosome 11"/>
</dbReference>
<accession>B5Y3U0</accession>
<comment type="similarity">
    <text evidence="2 6">Belongs to the CTL (choline transporter-like) family.</text>
</comment>
<name>B5Y3U0_PHATC</name>
<evidence type="ECO:0000256" key="7">
    <source>
        <dbReference type="SAM" id="MobiDB-lite"/>
    </source>
</evidence>
<evidence type="ECO:0000256" key="2">
    <source>
        <dbReference type="ARBA" id="ARBA00007168"/>
    </source>
</evidence>
<feature type="compositionally biased region" description="Basic residues" evidence="7">
    <location>
        <begin position="156"/>
        <end position="175"/>
    </location>
</feature>
<dbReference type="AlphaFoldDB" id="B5Y3U0"/>
<keyword evidence="9" id="KW-1185">Reference proteome</keyword>
<keyword evidence="4 6" id="KW-1133">Transmembrane helix</keyword>
<feature type="transmembrane region" description="Helical" evidence="6">
    <location>
        <begin position="682"/>
        <end position="710"/>
    </location>
</feature>
<sequence>MYPPQQHLQPQLLMHNGPYASGFYGPPPPGYGSPYNNGPASGMIPGNVSTQPGNANVRPGSWQGSASEYAAAAPRHYSYQPQQVPPPPQAYYRGPLPATTKSNIMPPSGRSRSNSYSEDPVSSYQPHYQQLHAPPQETAGETKPLLQKTASDRSLTKRKTEKGGGRRRHRHRKSHSSSAAMPAVYGAFWNGPDAVANNNVKSATNSSGSAPGNFSPRGELMGLWNSRPNPKPDSPRMATNKSSFPASYQDFNQPMSRSPQHLPSLPGVMPSPFAESRGEAVFLAQRKSGKSESSRKRHVRQQSAQLFVEDVKGVEQPKACRDVFFLLLFVFHLIFVLFLYHTYAYAALPDVDDGDVLEIELQAEDDVATDNVTVYYKNLVYISCLCGALTVVLSAGLLMVVTNFARQFVQVSLIVVITLSFVWGTVGIGLSPKNVVPITGVIALALSVAYTFIVWDRIPFAAVNLLTASSGVRAFPSMIILAFCVQALALAYSIFFAITAFGIYDSINDGRIHASERMAVIIYALIGVSFYWTYQVLLNTVQVATSRIIGNWWYQPDGQAVVKHSTFETIFYSMGSICFGSLVVGPTCMTSCVDSLTESINPWAFTYIGLYGYGFVDSGQQATKLFQKRGWTTIVSDDLIPNVLVMTSLVIGGVTGCFGYLISGMHSLHVLSIDQPEIVSFATGFAIGLAMTSVLLGIIGSSVNAVLVCFASSPLDFERNHPELSHEMRSAWREVWPGALDMVDLRINLGMLSSSGAHVPAV</sequence>
<evidence type="ECO:0000256" key="6">
    <source>
        <dbReference type="RuleBase" id="RU368066"/>
    </source>
</evidence>
<feature type="transmembrane region" description="Helical" evidence="6">
    <location>
        <begin position="408"/>
        <end position="430"/>
    </location>
</feature>
<protein>
    <recommendedName>
        <fullName evidence="6">Choline transporter-like protein</fullName>
    </recommendedName>
</protein>
<dbReference type="InParanoid" id="B5Y3U0"/>
<dbReference type="RefSeq" id="XP_002185897.1">
    <property type="nucleotide sequence ID" value="XM_002185861.1"/>
</dbReference>
<comment type="subcellular location">
    <subcellularLocation>
        <location evidence="6">Cell membrane</location>
        <topology evidence="6">Multi-pass membrane protein</topology>
    </subcellularLocation>
    <subcellularLocation>
        <location evidence="1">Membrane</location>
        <topology evidence="1">Multi-pass membrane protein</topology>
    </subcellularLocation>
</comment>
<organism evidence="8 9">
    <name type="scientific">Phaeodactylum tricornutum (strain CCAP 1055/1)</name>
    <dbReference type="NCBI Taxonomy" id="556484"/>
    <lineage>
        <taxon>Eukaryota</taxon>
        <taxon>Sar</taxon>
        <taxon>Stramenopiles</taxon>
        <taxon>Ochrophyta</taxon>
        <taxon>Bacillariophyta</taxon>
        <taxon>Bacillariophyceae</taxon>
        <taxon>Bacillariophycidae</taxon>
        <taxon>Naviculales</taxon>
        <taxon>Phaeodactylaceae</taxon>
        <taxon>Phaeodactylum</taxon>
    </lineage>
</organism>
<evidence type="ECO:0000256" key="4">
    <source>
        <dbReference type="ARBA" id="ARBA00022989"/>
    </source>
</evidence>
<dbReference type="InterPro" id="IPR007603">
    <property type="entry name" value="Choline_transptr-like"/>
</dbReference>
<dbReference type="PANTHER" id="PTHR12385">
    <property type="entry name" value="CHOLINE TRANSPORTER-LIKE (SLC FAMILY 44)"/>
    <property type="match status" value="1"/>
</dbReference>
<dbReference type="GeneID" id="7204668"/>
<feature type="transmembrane region" description="Helical" evidence="6">
    <location>
        <begin position="436"/>
        <end position="455"/>
    </location>
</feature>
<dbReference type="EMBL" id="CP001141">
    <property type="protein sequence ID" value="ACI65367.1"/>
    <property type="molecule type" value="Genomic_DNA"/>
</dbReference>
<feature type="transmembrane region" description="Helical" evidence="6">
    <location>
        <begin position="639"/>
        <end position="662"/>
    </location>
</feature>
<dbReference type="OrthoDB" id="44736at2759"/>
<comment type="function">
    <text evidence="6">Choline transporter.</text>
</comment>
<dbReference type="PANTHER" id="PTHR12385:SF4">
    <property type="entry name" value="PROTEIN PNS1"/>
    <property type="match status" value="1"/>
</dbReference>